<dbReference type="Proteomes" id="UP001305414">
    <property type="component" value="Unassembled WGS sequence"/>
</dbReference>
<evidence type="ECO:0000313" key="2">
    <source>
        <dbReference type="Proteomes" id="UP001305414"/>
    </source>
</evidence>
<comment type="caution">
    <text evidence="1">The sequence shown here is derived from an EMBL/GenBank/DDBJ whole genome shotgun (WGS) entry which is preliminary data.</text>
</comment>
<gene>
    <name evidence="1" type="ORF">RRF57_009027</name>
</gene>
<sequence>MKPNAHSRRCFPRSSAARESRIETLEVDVILVILEHADISSPLNLALTGPVLYTLVLENEAMITNIAVRTLANTIGSRLMPFAIALHELRALGERLPRSFNKSHIASSRESVQPVVEILGRHIGPGKGGKWREQKGWDTLSAAAEYARFDNVVRRWTKILAKKISTNVVQFRARPGERTSPQELTHTETLRIHRALYIYELVRTAFPWGTPEEGGHAEAWGRLCAQVSPWEMEQTRSLQPLLLGQLPATKLWLLQAAYEGHGYKKISHCYRFLLSRDLKTLLGMYGEGKGDFDDPEVAQYCRLLLMPNFTSHYDHRIFTFAATEDTGIFEYDEEDRTNLDATRIFHRYPDEDMGPRAWWYYQFLCVHLNLGGGQWQREPFYKCRVCMPFHGYVFCDYATLSKVIYPRASFYDLDSLLRYTQECSRSRTDVETIANNWAAQALSHCRCEDRV</sequence>
<evidence type="ECO:0000313" key="1">
    <source>
        <dbReference type="EMBL" id="KAK5633313.1"/>
    </source>
</evidence>
<dbReference type="EMBL" id="JAWHQM010000031">
    <property type="protein sequence ID" value="KAK5633313.1"/>
    <property type="molecule type" value="Genomic_DNA"/>
</dbReference>
<dbReference type="AlphaFoldDB" id="A0AAN7UP14"/>
<keyword evidence="2" id="KW-1185">Reference proteome</keyword>
<proteinExistence type="predicted"/>
<accession>A0AAN7UP14</accession>
<organism evidence="1 2">
    <name type="scientific">Xylaria bambusicola</name>
    <dbReference type="NCBI Taxonomy" id="326684"/>
    <lineage>
        <taxon>Eukaryota</taxon>
        <taxon>Fungi</taxon>
        <taxon>Dikarya</taxon>
        <taxon>Ascomycota</taxon>
        <taxon>Pezizomycotina</taxon>
        <taxon>Sordariomycetes</taxon>
        <taxon>Xylariomycetidae</taxon>
        <taxon>Xylariales</taxon>
        <taxon>Xylariaceae</taxon>
        <taxon>Xylaria</taxon>
    </lineage>
</organism>
<protein>
    <submittedName>
        <fullName evidence="1">Uncharacterized protein</fullName>
    </submittedName>
</protein>
<name>A0AAN7UP14_9PEZI</name>
<reference evidence="1 2" key="1">
    <citation type="submission" date="2023-10" db="EMBL/GenBank/DDBJ databases">
        <title>Draft genome sequence of Xylaria bambusicola isolate GMP-LS, the root and basal stem rot pathogen of sugarcane in Indonesia.</title>
        <authorList>
            <person name="Selvaraj P."/>
            <person name="Muralishankar V."/>
            <person name="Muruganantham S."/>
            <person name="Sp S."/>
            <person name="Haryani S."/>
            <person name="Lau K.J.X."/>
            <person name="Naqvi N.I."/>
        </authorList>
    </citation>
    <scope>NUCLEOTIDE SEQUENCE [LARGE SCALE GENOMIC DNA]</scope>
    <source>
        <strain evidence="1">GMP-LS</strain>
    </source>
</reference>